<accession>A0ACC2XHR0</accession>
<evidence type="ECO:0000313" key="1">
    <source>
        <dbReference type="EMBL" id="KAJ9123183.1"/>
    </source>
</evidence>
<organism evidence="1 2">
    <name type="scientific">Naganishia vaughanmartiniae</name>
    <dbReference type="NCBI Taxonomy" id="1424756"/>
    <lineage>
        <taxon>Eukaryota</taxon>
        <taxon>Fungi</taxon>
        <taxon>Dikarya</taxon>
        <taxon>Basidiomycota</taxon>
        <taxon>Agaricomycotina</taxon>
        <taxon>Tremellomycetes</taxon>
        <taxon>Filobasidiales</taxon>
        <taxon>Filobasidiaceae</taxon>
        <taxon>Naganishia</taxon>
    </lineage>
</organism>
<keyword evidence="2" id="KW-1185">Reference proteome</keyword>
<reference evidence="1" key="1">
    <citation type="submission" date="2023-04" db="EMBL/GenBank/DDBJ databases">
        <title>Draft Genome sequencing of Naganishia species isolated from polar environments using Oxford Nanopore Technology.</title>
        <authorList>
            <person name="Leo P."/>
            <person name="Venkateswaran K."/>
        </authorList>
    </citation>
    <scope>NUCLEOTIDE SEQUENCE</scope>
    <source>
        <strain evidence="1">MNA-CCFEE 5425</strain>
    </source>
</reference>
<dbReference type="EMBL" id="JASBWU010000003">
    <property type="protein sequence ID" value="KAJ9123183.1"/>
    <property type="molecule type" value="Genomic_DNA"/>
</dbReference>
<evidence type="ECO:0000313" key="2">
    <source>
        <dbReference type="Proteomes" id="UP001243375"/>
    </source>
</evidence>
<protein>
    <submittedName>
        <fullName evidence="1">Uncharacterized protein</fullName>
    </submittedName>
</protein>
<proteinExistence type="predicted"/>
<gene>
    <name evidence="1" type="ORF">QFC22_001376</name>
</gene>
<comment type="caution">
    <text evidence="1">The sequence shown here is derived from an EMBL/GenBank/DDBJ whole genome shotgun (WGS) entry which is preliminary data.</text>
</comment>
<dbReference type="Proteomes" id="UP001243375">
    <property type="component" value="Unassembled WGS sequence"/>
</dbReference>
<sequence length="231" mass="25756">MSRAGALNDSEMASEMNKMVAFISQEAREKAREIQVKADEEFAIEKAKIVRQETAAIDAQFEKKRKQAEVGWKIAQSTALNKSRLEVLRSRSEHLDSIFDETKGKVKGLDKADDKYQSVLEGLILEVCTHCFSKPIIAPLTVAMLTMQILLILVSPEVLIEHTPSASEQVKKAGESALTKYKEMSGRTSEIEYKESLSDDTCSGGVIGSTMQGRIRVDNTLDERLKILEEM</sequence>
<name>A0ACC2XHR0_9TREE</name>